<feature type="domain" description="WRKY" evidence="7">
    <location>
        <begin position="115"/>
        <end position="181"/>
    </location>
</feature>
<keyword evidence="3" id="KW-0238">DNA-binding</keyword>
<comment type="subcellular location">
    <subcellularLocation>
        <location evidence="1">Nucleus</location>
    </subcellularLocation>
</comment>
<name>A0ABC9EX13_9POAL</name>
<dbReference type="SMART" id="SM00774">
    <property type="entry name" value="WRKY"/>
    <property type="match status" value="1"/>
</dbReference>
<protein>
    <recommendedName>
        <fullName evidence="7">WRKY domain-containing protein</fullName>
    </recommendedName>
</protein>
<keyword evidence="9" id="KW-1185">Reference proteome</keyword>
<keyword evidence="5" id="KW-0539">Nucleus</keyword>
<accession>A0ABC9EX13</accession>
<dbReference type="PANTHER" id="PTHR32096">
    <property type="entry name" value="WRKY TRANSCRIPTION FACTOR 30-RELATED-RELATED"/>
    <property type="match status" value="1"/>
</dbReference>
<evidence type="ECO:0000313" key="8">
    <source>
        <dbReference type="EMBL" id="CAL5065687.1"/>
    </source>
</evidence>
<keyword evidence="2" id="KW-0805">Transcription regulation</keyword>
<sequence>MAAAGSVGATMERFIVGAQKSTNQLKAVLAKLLPAAGGARAGAGSSAGAVDALLSDITDSLSQVLTSLRLGALNTQRPPGQSSIVVVGGGGSGGRSAPRRCGQRARTDGECRLIVLQNEVQDSYTWRKYGQKEILGARFPRSYFKCGRKPSCLAKKHVQQSDADPSKLEITYLNEHTCDDDPPPPSSSHIVSDPRIISSGTQRNTAVLVPVATTIPSSQPCIGQPPSPPLHSVPDMMTTGVALPASAVVPAASSTQYDPVPDDTASTPSIGEEEAELLLFIPSPACSQSELLHSEVAKVEPLGPPVWMEHDDVAHDDACVAISDFMVVPEV</sequence>
<dbReference type="Pfam" id="PF03106">
    <property type="entry name" value="WRKY"/>
    <property type="match status" value="1"/>
</dbReference>
<dbReference type="InterPro" id="IPR044810">
    <property type="entry name" value="WRKY_plant"/>
</dbReference>
<evidence type="ECO:0000256" key="1">
    <source>
        <dbReference type="ARBA" id="ARBA00004123"/>
    </source>
</evidence>
<evidence type="ECO:0000256" key="5">
    <source>
        <dbReference type="ARBA" id="ARBA00023242"/>
    </source>
</evidence>
<evidence type="ECO:0000256" key="4">
    <source>
        <dbReference type="ARBA" id="ARBA00023163"/>
    </source>
</evidence>
<keyword evidence="4" id="KW-0804">Transcription</keyword>
<dbReference type="PROSITE" id="PS50811">
    <property type="entry name" value="WRKY"/>
    <property type="match status" value="1"/>
</dbReference>
<evidence type="ECO:0000256" key="6">
    <source>
        <dbReference type="SAM" id="MobiDB-lite"/>
    </source>
</evidence>
<proteinExistence type="predicted"/>
<gene>
    <name evidence="8" type="ORF">URODEC1_LOCUS100068</name>
</gene>
<dbReference type="AlphaFoldDB" id="A0ABC9EX13"/>
<dbReference type="EMBL" id="OZ075115">
    <property type="protein sequence ID" value="CAL5065687.1"/>
    <property type="molecule type" value="Genomic_DNA"/>
</dbReference>
<dbReference type="SUPFAM" id="SSF118290">
    <property type="entry name" value="WRKY DNA-binding domain"/>
    <property type="match status" value="1"/>
</dbReference>
<evidence type="ECO:0000313" key="9">
    <source>
        <dbReference type="Proteomes" id="UP001497457"/>
    </source>
</evidence>
<evidence type="ECO:0000256" key="3">
    <source>
        <dbReference type="ARBA" id="ARBA00023125"/>
    </source>
</evidence>
<dbReference type="Gene3D" id="2.20.25.80">
    <property type="entry name" value="WRKY domain"/>
    <property type="match status" value="1"/>
</dbReference>
<dbReference type="InterPro" id="IPR003657">
    <property type="entry name" value="WRKY_dom"/>
</dbReference>
<dbReference type="PANTHER" id="PTHR32096:SF146">
    <property type="entry name" value="WRKY TRANSCRIPTION FACTOR 19-RELATED"/>
    <property type="match status" value="1"/>
</dbReference>
<dbReference type="InterPro" id="IPR036576">
    <property type="entry name" value="WRKY_dom_sf"/>
</dbReference>
<dbReference type="GO" id="GO:0005634">
    <property type="term" value="C:nucleus"/>
    <property type="evidence" value="ECO:0007669"/>
    <property type="project" value="UniProtKB-SubCell"/>
</dbReference>
<evidence type="ECO:0000256" key="2">
    <source>
        <dbReference type="ARBA" id="ARBA00023015"/>
    </source>
</evidence>
<organism evidence="8 9">
    <name type="scientific">Urochloa decumbens</name>
    <dbReference type="NCBI Taxonomy" id="240449"/>
    <lineage>
        <taxon>Eukaryota</taxon>
        <taxon>Viridiplantae</taxon>
        <taxon>Streptophyta</taxon>
        <taxon>Embryophyta</taxon>
        <taxon>Tracheophyta</taxon>
        <taxon>Spermatophyta</taxon>
        <taxon>Magnoliopsida</taxon>
        <taxon>Liliopsida</taxon>
        <taxon>Poales</taxon>
        <taxon>Poaceae</taxon>
        <taxon>PACMAD clade</taxon>
        <taxon>Panicoideae</taxon>
        <taxon>Panicodae</taxon>
        <taxon>Paniceae</taxon>
        <taxon>Melinidinae</taxon>
        <taxon>Urochloa</taxon>
    </lineage>
</organism>
<feature type="region of interest" description="Disordered" evidence="6">
    <location>
        <begin position="81"/>
        <end position="103"/>
    </location>
</feature>
<dbReference type="GO" id="GO:0003677">
    <property type="term" value="F:DNA binding"/>
    <property type="evidence" value="ECO:0007669"/>
    <property type="project" value="UniProtKB-KW"/>
</dbReference>
<reference evidence="8" key="1">
    <citation type="submission" date="2024-10" db="EMBL/GenBank/DDBJ databases">
        <authorList>
            <person name="Ryan C."/>
        </authorList>
    </citation>
    <scope>NUCLEOTIDE SEQUENCE [LARGE SCALE GENOMIC DNA]</scope>
</reference>
<dbReference type="Proteomes" id="UP001497457">
    <property type="component" value="Chromosome 5rd"/>
</dbReference>
<evidence type="ECO:0000259" key="7">
    <source>
        <dbReference type="PROSITE" id="PS50811"/>
    </source>
</evidence>